<feature type="transmembrane region" description="Helical" evidence="8">
    <location>
        <begin position="973"/>
        <end position="993"/>
    </location>
</feature>
<feature type="transmembrane region" description="Helical" evidence="8">
    <location>
        <begin position="1032"/>
        <end position="1052"/>
    </location>
</feature>
<dbReference type="PANTHER" id="PTHR42643">
    <property type="entry name" value="IONOTROPIC RECEPTOR 20A-RELATED"/>
    <property type="match status" value="1"/>
</dbReference>
<feature type="transmembrane region" description="Helical" evidence="8">
    <location>
        <begin position="1734"/>
        <end position="1754"/>
    </location>
</feature>
<organism evidence="10 11">
    <name type="scientific">Chironomus riparius</name>
    <dbReference type="NCBI Taxonomy" id="315576"/>
    <lineage>
        <taxon>Eukaryota</taxon>
        <taxon>Metazoa</taxon>
        <taxon>Ecdysozoa</taxon>
        <taxon>Arthropoda</taxon>
        <taxon>Hexapoda</taxon>
        <taxon>Insecta</taxon>
        <taxon>Pterygota</taxon>
        <taxon>Neoptera</taxon>
        <taxon>Endopterygota</taxon>
        <taxon>Diptera</taxon>
        <taxon>Nematocera</taxon>
        <taxon>Chironomoidea</taxon>
        <taxon>Chironomidae</taxon>
        <taxon>Chironominae</taxon>
        <taxon>Chironomus</taxon>
    </lineage>
</organism>
<feature type="transmembrane region" description="Helical" evidence="8">
    <location>
        <begin position="399"/>
        <end position="417"/>
    </location>
</feature>
<evidence type="ECO:0000256" key="8">
    <source>
        <dbReference type="SAM" id="Phobius"/>
    </source>
</evidence>
<dbReference type="OrthoDB" id="6506757at2759"/>
<protein>
    <recommendedName>
        <fullName evidence="12">Ionotropic receptor</fullName>
    </recommendedName>
</protein>
<feature type="transmembrane region" description="Helical" evidence="8">
    <location>
        <begin position="1005"/>
        <end position="1026"/>
    </location>
</feature>
<name>A0A9N9RX68_9DIPT</name>
<evidence type="ECO:0000256" key="4">
    <source>
        <dbReference type="ARBA" id="ARBA00022989"/>
    </source>
</evidence>
<evidence type="ECO:0008006" key="12">
    <source>
        <dbReference type="Google" id="ProtNLM"/>
    </source>
</evidence>
<dbReference type="PANTHER" id="PTHR42643:SF30">
    <property type="entry name" value="IONOTROPIC RECEPTOR 40A-RELATED"/>
    <property type="match status" value="1"/>
</dbReference>
<feature type="transmembrane region" description="Helical" evidence="8">
    <location>
        <begin position="607"/>
        <end position="628"/>
    </location>
</feature>
<evidence type="ECO:0000313" key="10">
    <source>
        <dbReference type="EMBL" id="CAG9806656.1"/>
    </source>
</evidence>
<accession>A0A9N9RX68</accession>
<evidence type="ECO:0000256" key="2">
    <source>
        <dbReference type="ARBA" id="ARBA00022475"/>
    </source>
</evidence>
<dbReference type="EMBL" id="OU895879">
    <property type="protein sequence ID" value="CAG9806656.1"/>
    <property type="molecule type" value="Genomic_DNA"/>
</dbReference>
<feature type="transmembrane region" description="Helical" evidence="8">
    <location>
        <begin position="366"/>
        <end position="387"/>
    </location>
</feature>
<dbReference type="GO" id="GO:0005886">
    <property type="term" value="C:plasma membrane"/>
    <property type="evidence" value="ECO:0007669"/>
    <property type="project" value="UniProtKB-SubCell"/>
</dbReference>
<comment type="subcellular location">
    <subcellularLocation>
        <location evidence="1">Cell membrane</location>
        <topology evidence="1">Multi-pass membrane protein</topology>
    </subcellularLocation>
</comment>
<evidence type="ECO:0000256" key="9">
    <source>
        <dbReference type="SAM" id="SignalP"/>
    </source>
</evidence>
<keyword evidence="2" id="KW-1003">Cell membrane</keyword>
<evidence type="ECO:0000256" key="7">
    <source>
        <dbReference type="ARBA" id="ARBA00023180"/>
    </source>
</evidence>
<keyword evidence="6" id="KW-0675">Receptor</keyword>
<keyword evidence="7" id="KW-0325">Glycoprotein</keyword>
<feature type="transmembrane region" description="Helical" evidence="8">
    <location>
        <begin position="1215"/>
        <end position="1235"/>
    </location>
</feature>
<keyword evidence="9" id="KW-0732">Signal</keyword>
<reference evidence="10" key="1">
    <citation type="submission" date="2022-01" db="EMBL/GenBank/DDBJ databases">
        <authorList>
            <person name="King R."/>
        </authorList>
    </citation>
    <scope>NUCLEOTIDE SEQUENCE</scope>
</reference>
<feature type="transmembrane region" description="Helical" evidence="8">
    <location>
        <begin position="1705"/>
        <end position="1728"/>
    </location>
</feature>
<evidence type="ECO:0000256" key="3">
    <source>
        <dbReference type="ARBA" id="ARBA00022692"/>
    </source>
</evidence>
<feature type="signal peptide" evidence="9">
    <location>
        <begin position="1"/>
        <end position="20"/>
    </location>
</feature>
<evidence type="ECO:0000256" key="6">
    <source>
        <dbReference type="ARBA" id="ARBA00023170"/>
    </source>
</evidence>
<sequence length="1976" mass="231872">MRIKFRILLLLLFVYPLIFCEKYLDLENELISKPDPDFPAIERVFHDIIETYFLEDKTPVDIVIIEPFPAEHLYILIQVLVKINGTLTYQIMKFSNFKEDIFLKNPAILLLSDEKSLIKVAEYFEIIRYQNQAFKYFIYFAHTTIEHLENFWVIEFHDKLKLALKSIIYHAYFIINELDIVSISTLDFFFEACNKQQLTRLHFFNKAKMKWIGNLMEYEKFLEFYGCELKMMLPVLPKVNLNSYHWGFSVLDANAPNGFSVQGITPKIFKIAGKKYNFIDAYSPAMVYQRDLILDFNLNKVMLVGINKTIKDPSVYFDITGVHLHNISKLRISNVFEDVKYNLLVTPGDLYTPYEKLFLPFDLTTWILLTATFGITFLTIFIINRLAKSARNFVYGSKICTPTLNVISIFFGISQARLPTENFSRFILILFVFFCLIFRTCFQSKSFEFLTSEPRRPPPKTLEDIVAQNYTISTLFKEAFENVIKDEREIWPQIKEPKFPEYIASYKTQSQNSSAKICLIIENLIRNELNAEGNPNWNTLELENIFVSHQAFFFQQQSYYFRMMFKTVNSLIDTGIMKHLSDDYLRKKEFIKLEEEAKKLSFNDLSFGFNIWLAFCCISFGAFLVELLNKPKEDASRLFKFAKPDSNFAAFECVLLDIIDVYFVNENTPFDIFVLEPFPLDHLDMLNAVLAGSNGKFSYYLLKYNNNYSKIYLENPVLFLVYDENSLEDIFIYFLALRYQNQVMKHFIYFAGTTIEKFGSFWLIQNLQSLSIMPGTIFYHTYFICDEAEVVSISTLEWFIKGCNKLEISRVHLFDKKSMTWIGKLQAYEKFLEFNGCELKMMVPVTRPAYLNSYYWGYAILDKNNPDGYTVFGITRIIFKIASKKFNFADVYVPILVYEKDWIKKFDHKVISGLVLNKTILDPNVYFDIAGLTLQNEYMHRMSNVFADVKYKLFVTPGDPYTPYEKLFLPFDLTTWILLLLTFGITFITIFIINHLPKSTRDFVYGSKSCTPSLNVISIFFGIAQAKLPTENFSRFILILFVFFCLIFRTCFQSESFGFLTSVPRRPPPRTLEDLVAQNYTIYTLFKKGIENIIVNEQEHWPRIVEPEFLDYIKYYKTQSQNSSAKMCLIIEDLLQSELDAEVNPMWNKIELENIYVAHQAFIFHQHSFSFRILFKTVNSLIDTGVIKHLTEDYLRQKKFLKIIESRKVLDLNDLSFGFIIWLGFCGISIAAFFFEFLKKPDRVKPPRLFKFAKVHPYLQNFPIKNAKKLKVLNQTFQNFKVKVREVSTESEKATNISIQHQVTQFSRQEVQSAANLHYSAFCLNYLDIEIDEFQILNPDFPAIIQVLKDVIDVYLVKEDDPFNIIIVEPFPMDQYEILYGILAENYEKFSYKLIKVKYQKHNHFEKPSLMTVPALFLVYNVDAILKIYELFDFIRYNNQPIKYFIYFAESSYEDIINNPLIGAHKELTVHPGTIYHHTYFILNEPEYISLSTIEWFVIGCNIGFLDRLNLFDKDLMTWRIKLKAYEKFLNYNGCELVLMLPLRKNVMVVDLNSYHWGELIIESEDSQSFTKGGIIPTLFNIAGKKFNFSDEYVALNVDHKDYILNINYSALNTARFINKSIKTPNVCFDVNGVQLSIHPGLKVSNVFADISYNLFVTPGDVYTPYEKLFLPFDFITWILIFFTFSTTFITILIINCLPEHARDFVYGIEINSPTLNVISIFFGISQIKLPTGHFPRFILMLFIFFCLIFRTCFQSKSFEFLTSEPRRSSPKSLEDLLARNYTISTLFKDSFEVLISDEKDKWPKLYEPNYIDYVTSYNTQSQNASAKMCLIIEELLQKELDEKSVNKWTQIDLKNIYVSHQVFIFLQQSFSFRMLYKTVNCLIDTGIMKYLTDNHLMRKKLTKIVEHAKVLSMKDLLFGFNIWLGFCVISFGAFMLEKLCCQKTKRSKFAKIHPMLNDFVEELECSTCYENFKIK</sequence>
<keyword evidence="11" id="KW-1185">Reference proteome</keyword>
<feature type="transmembrane region" description="Helical" evidence="8">
    <location>
        <begin position="1917"/>
        <end position="1937"/>
    </location>
</feature>
<evidence type="ECO:0000256" key="5">
    <source>
        <dbReference type="ARBA" id="ARBA00023136"/>
    </source>
</evidence>
<proteinExistence type="predicted"/>
<reference evidence="10" key="2">
    <citation type="submission" date="2022-10" db="EMBL/GenBank/DDBJ databases">
        <authorList>
            <consortium name="ENA_rothamsted_submissions"/>
            <consortium name="culmorum"/>
            <person name="King R."/>
        </authorList>
    </citation>
    <scope>NUCLEOTIDE SEQUENCE</scope>
</reference>
<keyword evidence="5 8" id="KW-0472">Membrane</keyword>
<dbReference type="Gene3D" id="1.10.287.70">
    <property type="match status" value="3"/>
</dbReference>
<dbReference type="Proteomes" id="UP001153620">
    <property type="component" value="Chromosome 3"/>
</dbReference>
<feature type="chain" id="PRO_5040156537" description="Ionotropic receptor" evidence="9">
    <location>
        <begin position="21"/>
        <end position="1976"/>
    </location>
</feature>
<evidence type="ECO:0000256" key="1">
    <source>
        <dbReference type="ARBA" id="ARBA00004651"/>
    </source>
</evidence>
<feature type="transmembrane region" description="Helical" evidence="8">
    <location>
        <begin position="423"/>
        <end position="442"/>
    </location>
</feature>
<evidence type="ECO:0000313" key="11">
    <source>
        <dbReference type="Proteomes" id="UP001153620"/>
    </source>
</evidence>
<feature type="transmembrane region" description="Helical" evidence="8">
    <location>
        <begin position="1675"/>
        <end position="1698"/>
    </location>
</feature>
<keyword evidence="4 8" id="KW-1133">Transmembrane helix</keyword>
<keyword evidence="3 8" id="KW-0812">Transmembrane</keyword>
<gene>
    <name evidence="10" type="ORF">CHIRRI_LOCUS9511</name>
</gene>
<dbReference type="InterPro" id="IPR052192">
    <property type="entry name" value="Insect_Ionotropic_Sensory_Rcpt"/>
</dbReference>